<dbReference type="EMBL" id="JBAPLU010000007">
    <property type="protein sequence ID" value="MEI4271892.1"/>
    <property type="molecule type" value="Genomic_DNA"/>
</dbReference>
<dbReference type="Proteomes" id="UP001361570">
    <property type="component" value="Unassembled WGS sequence"/>
</dbReference>
<proteinExistence type="predicted"/>
<protein>
    <submittedName>
        <fullName evidence="2">Uncharacterized protein</fullName>
    </submittedName>
</protein>
<comment type="caution">
    <text evidence="2">The sequence shown here is derived from an EMBL/GenBank/DDBJ whole genome shotgun (WGS) entry which is preliminary data.</text>
</comment>
<dbReference type="RefSeq" id="WP_336404028.1">
    <property type="nucleotide sequence ID" value="NZ_JBAPLU010000007.1"/>
</dbReference>
<feature type="region of interest" description="Disordered" evidence="1">
    <location>
        <begin position="1"/>
        <end position="20"/>
    </location>
</feature>
<evidence type="ECO:0000313" key="3">
    <source>
        <dbReference type="Proteomes" id="UP001361570"/>
    </source>
</evidence>
<reference evidence="2 3" key="1">
    <citation type="submission" date="2024-03" db="EMBL/GenBank/DDBJ databases">
        <title>Draft genome sequence of Klenkia sp. LSe6-5.</title>
        <authorList>
            <person name="Duangmal K."/>
            <person name="Chantavorakit T."/>
        </authorList>
    </citation>
    <scope>NUCLEOTIDE SEQUENCE [LARGE SCALE GENOMIC DNA]</scope>
    <source>
        <strain evidence="2 3">LSe6-5</strain>
    </source>
</reference>
<organism evidence="2 3">
    <name type="scientific">Klenkia sesuvii</name>
    <dbReference type="NCBI Taxonomy" id="3103137"/>
    <lineage>
        <taxon>Bacteria</taxon>
        <taxon>Bacillati</taxon>
        <taxon>Actinomycetota</taxon>
        <taxon>Actinomycetes</taxon>
        <taxon>Geodermatophilales</taxon>
        <taxon>Geodermatophilaceae</taxon>
        <taxon>Klenkia</taxon>
    </lineage>
</organism>
<name>A0ABU8DUZ5_9ACTN</name>
<gene>
    <name evidence="2" type="ORF">TEK04_09175</name>
</gene>
<feature type="compositionally biased region" description="Low complexity" evidence="1">
    <location>
        <begin position="1"/>
        <end position="19"/>
    </location>
</feature>
<keyword evidence="3" id="KW-1185">Reference proteome</keyword>
<accession>A0ABU8DUZ5</accession>
<evidence type="ECO:0000256" key="1">
    <source>
        <dbReference type="SAM" id="MobiDB-lite"/>
    </source>
</evidence>
<evidence type="ECO:0000313" key="2">
    <source>
        <dbReference type="EMBL" id="MEI4271892.1"/>
    </source>
</evidence>
<sequence length="78" mass="7794">MTTTHGRGRTTTPVVVPGPDGDLAGEQLTGPVHAVPAGAADLELTTSLCNHSVRAEAGAPFDAGDPDVCPDCAGRARS</sequence>